<evidence type="ECO:0000313" key="5">
    <source>
        <dbReference type="Proteomes" id="UP001208689"/>
    </source>
</evidence>
<dbReference type="InterPro" id="IPR002347">
    <property type="entry name" value="SDR_fam"/>
</dbReference>
<comment type="similarity">
    <text evidence="1 3">Belongs to the short-chain dehydrogenases/reductases (SDR) family.</text>
</comment>
<reference evidence="4" key="1">
    <citation type="submission" date="2022-09" db="EMBL/GenBank/DDBJ databases">
        <title>Actin cytoskeleton and complex cell architecture in an #Asgard archaeon.</title>
        <authorList>
            <person name="Ponce Toledo R.I."/>
            <person name="Schleper C."/>
            <person name="Rodrigues Oliveira T."/>
            <person name="Wollweber F."/>
            <person name="Xu J."/>
            <person name="Rittmann S."/>
            <person name="Klingl A."/>
            <person name="Pilhofer M."/>
        </authorList>
    </citation>
    <scope>NUCLEOTIDE SEQUENCE</scope>
    <source>
        <strain evidence="4">B-35</strain>
    </source>
</reference>
<dbReference type="Proteomes" id="UP001208689">
    <property type="component" value="Chromosome"/>
</dbReference>
<dbReference type="PIRSF" id="PIRSF000126">
    <property type="entry name" value="11-beta-HSD1"/>
    <property type="match status" value="1"/>
</dbReference>
<dbReference type="Pfam" id="PF00106">
    <property type="entry name" value="adh_short"/>
    <property type="match status" value="1"/>
</dbReference>
<organism evidence="4 5">
    <name type="scientific">Candidatus Lokiarchaeum ossiferum</name>
    <dbReference type="NCBI Taxonomy" id="2951803"/>
    <lineage>
        <taxon>Archaea</taxon>
        <taxon>Promethearchaeati</taxon>
        <taxon>Promethearchaeota</taxon>
        <taxon>Promethearchaeia</taxon>
        <taxon>Promethearchaeales</taxon>
        <taxon>Promethearchaeaceae</taxon>
        <taxon>Candidatus Lokiarchaeum</taxon>
    </lineage>
</organism>
<evidence type="ECO:0000313" key="4">
    <source>
        <dbReference type="EMBL" id="UYP48642.1"/>
    </source>
</evidence>
<evidence type="ECO:0008006" key="6">
    <source>
        <dbReference type="Google" id="ProtNLM"/>
    </source>
</evidence>
<dbReference type="PRINTS" id="PR00080">
    <property type="entry name" value="SDRFAMILY"/>
</dbReference>
<dbReference type="PRINTS" id="PR00081">
    <property type="entry name" value="GDHRDH"/>
</dbReference>
<name>A0ABY6I0J5_9ARCH</name>
<dbReference type="InterPro" id="IPR036291">
    <property type="entry name" value="NAD(P)-bd_dom_sf"/>
</dbReference>
<sequence length="278" mass="31408">MVKKSNFNLKKYKLAVITGASSGIGLEFAKQFAENKINLILIARRVEKLEEICLDLEKQYHIKATYIKADLTLENDVKSCINQLDQTKGIDILVNGAGFGTIGGFTSVSLEAHFQMIQLHINAVVHLCHAILPQMQQNNKGIVINIASLGAFTPTRGNSVYSASKSFLITFFENLQKELDKTEIILQALCPGFTRTEFHEVGHFSDFDRSRIPTRLWMTVKDVVAISLAALKKKSLIVIPGRKNKWIYRLYRSPIVQFYMKKRRKKGSKKGSKKNSTK</sequence>
<accession>A0ABY6I0J5</accession>
<dbReference type="SUPFAM" id="SSF51735">
    <property type="entry name" value="NAD(P)-binding Rossmann-fold domains"/>
    <property type="match status" value="1"/>
</dbReference>
<gene>
    <name evidence="4" type="ORF">NEF87_004927</name>
</gene>
<dbReference type="Gene3D" id="3.40.50.720">
    <property type="entry name" value="NAD(P)-binding Rossmann-like Domain"/>
    <property type="match status" value="1"/>
</dbReference>
<evidence type="ECO:0000256" key="2">
    <source>
        <dbReference type="ARBA" id="ARBA00023002"/>
    </source>
</evidence>
<keyword evidence="5" id="KW-1185">Reference proteome</keyword>
<proteinExistence type="inferred from homology"/>
<keyword evidence="2" id="KW-0560">Oxidoreductase</keyword>
<evidence type="ECO:0000256" key="3">
    <source>
        <dbReference type="RuleBase" id="RU000363"/>
    </source>
</evidence>
<evidence type="ECO:0000256" key="1">
    <source>
        <dbReference type="ARBA" id="ARBA00006484"/>
    </source>
</evidence>
<dbReference type="EMBL" id="CP104013">
    <property type="protein sequence ID" value="UYP48642.1"/>
    <property type="molecule type" value="Genomic_DNA"/>
</dbReference>
<dbReference type="PANTHER" id="PTHR42901:SF1">
    <property type="entry name" value="ALCOHOL DEHYDROGENASE"/>
    <property type="match status" value="1"/>
</dbReference>
<dbReference type="PANTHER" id="PTHR42901">
    <property type="entry name" value="ALCOHOL DEHYDROGENASE"/>
    <property type="match status" value="1"/>
</dbReference>
<dbReference type="InterPro" id="IPR020904">
    <property type="entry name" value="Sc_DH/Rdtase_CS"/>
</dbReference>
<dbReference type="CDD" id="cd05233">
    <property type="entry name" value="SDR_c"/>
    <property type="match status" value="1"/>
</dbReference>
<protein>
    <recommendedName>
        <fullName evidence="6">SDR family oxidoreductase</fullName>
    </recommendedName>
</protein>
<dbReference type="PROSITE" id="PS00061">
    <property type="entry name" value="ADH_SHORT"/>
    <property type="match status" value="1"/>
</dbReference>